<evidence type="ECO:0000256" key="1">
    <source>
        <dbReference type="ARBA" id="ARBA00004123"/>
    </source>
</evidence>
<dbReference type="EMBL" id="JAAAHY010001424">
    <property type="protein sequence ID" value="KAF9949298.1"/>
    <property type="molecule type" value="Genomic_DNA"/>
</dbReference>
<evidence type="ECO:0000313" key="5">
    <source>
        <dbReference type="EMBL" id="KAF9949298.1"/>
    </source>
</evidence>
<dbReference type="GO" id="GO:0090575">
    <property type="term" value="C:RNA polymerase II transcription regulator complex"/>
    <property type="evidence" value="ECO:0007669"/>
    <property type="project" value="TreeGrafter"/>
</dbReference>
<comment type="subcellular location">
    <subcellularLocation>
        <location evidence="1">Nucleus</location>
    </subcellularLocation>
</comment>
<evidence type="ECO:0000256" key="3">
    <source>
        <dbReference type="SAM" id="MobiDB-lite"/>
    </source>
</evidence>
<dbReference type="InterPro" id="IPR046347">
    <property type="entry name" value="bZIP_sf"/>
</dbReference>
<evidence type="ECO:0000256" key="2">
    <source>
        <dbReference type="ARBA" id="ARBA00023242"/>
    </source>
</evidence>
<name>A0A9P6LXL1_MORAP</name>
<dbReference type="OrthoDB" id="2447166at2759"/>
<dbReference type="GO" id="GO:0001228">
    <property type="term" value="F:DNA-binding transcription activator activity, RNA polymerase II-specific"/>
    <property type="evidence" value="ECO:0007669"/>
    <property type="project" value="TreeGrafter"/>
</dbReference>
<feature type="compositionally biased region" description="Low complexity" evidence="3">
    <location>
        <begin position="335"/>
        <end position="371"/>
    </location>
</feature>
<dbReference type="AlphaFoldDB" id="A0A9P6LXL1"/>
<feature type="compositionally biased region" description="Polar residues" evidence="3">
    <location>
        <begin position="305"/>
        <end position="327"/>
    </location>
</feature>
<feature type="region of interest" description="Disordered" evidence="3">
    <location>
        <begin position="158"/>
        <end position="186"/>
    </location>
</feature>
<evidence type="ECO:0000259" key="4">
    <source>
        <dbReference type="PROSITE" id="PS00036"/>
    </source>
</evidence>
<gene>
    <name evidence="5" type="ORF">BGZ70_001833</name>
</gene>
<feature type="non-terminal residue" evidence="5">
    <location>
        <position position="488"/>
    </location>
</feature>
<keyword evidence="2" id="KW-0539">Nucleus</keyword>
<proteinExistence type="predicted"/>
<feature type="domain" description="BZIP" evidence="4">
    <location>
        <begin position="424"/>
        <end position="439"/>
    </location>
</feature>
<dbReference type="PANTHER" id="PTHR40621">
    <property type="entry name" value="TRANSCRIPTION FACTOR KAPC-RELATED"/>
    <property type="match status" value="1"/>
</dbReference>
<keyword evidence="6" id="KW-1185">Reference proteome</keyword>
<reference evidence="5" key="1">
    <citation type="journal article" date="2020" name="Fungal Divers.">
        <title>Resolving the Mortierellaceae phylogeny through synthesis of multi-gene phylogenetics and phylogenomics.</title>
        <authorList>
            <person name="Vandepol N."/>
            <person name="Liber J."/>
            <person name="Desiro A."/>
            <person name="Na H."/>
            <person name="Kennedy M."/>
            <person name="Barry K."/>
            <person name="Grigoriev I.V."/>
            <person name="Miller A.N."/>
            <person name="O'Donnell K."/>
            <person name="Stajich J.E."/>
            <person name="Bonito G."/>
        </authorList>
    </citation>
    <scope>NUCLEOTIDE SEQUENCE</scope>
    <source>
        <strain evidence="5">CK1249</strain>
    </source>
</reference>
<dbReference type="Proteomes" id="UP000738359">
    <property type="component" value="Unassembled WGS sequence"/>
</dbReference>
<dbReference type="GO" id="GO:0000976">
    <property type="term" value="F:transcription cis-regulatory region binding"/>
    <property type="evidence" value="ECO:0007669"/>
    <property type="project" value="InterPro"/>
</dbReference>
<accession>A0A9P6LXL1</accession>
<feature type="region of interest" description="Disordered" evidence="3">
    <location>
        <begin position="305"/>
        <end position="437"/>
    </location>
</feature>
<comment type="caution">
    <text evidence="5">The sequence shown here is derived from an EMBL/GenBank/DDBJ whole genome shotgun (WGS) entry which is preliminary data.</text>
</comment>
<feature type="region of interest" description="Disordered" evidence="3">
    <location>
        <begin position="242"/>
        <end position="289"/>
    </location>
</feature>
<dbReference type="PANTHER" id="PTHR40621:SF6">
    <property type="entry name" value="AP-1-LIKE TRANSCRIPTION FACTOR YAP1-RELATED"/>
    <property type="match status" value="1"/>
</dbReference>
<dbReference type="InterPro" id="IPR050936">
    <property type="entry name" value="AP-1-like"/>
</dbReference>
<organism evidence="5 6">
    <name type="scientific">Mortierella alpina</name>
    <name type="common">Oleaginous fungus</name>
    <name type="synonym">Mortierella renispora</name>
    <dbReference type="NCBI Taxonomy" id="64518"/>
    <lineage>
        <taxon>Eukaryota</taxon>
        <taxon>Fungi</taxon>
        <taxon>Fungi incertae sedis</taxon>
        <taxon>Mucoromycota</taxon>
        <taxon>Mortierellomycotina</taxon>
        <taxon>Mortierellomycetes</taxon>
        <taxon>Mortierellales</taxon>
        <taxon>Mortierellaceae</taxon>
        <taxon>Mortierella</taxon>
    </lineage>
</organism>
<protein>
    <recommendedName>
        <fullName evidence="4">BZIP domain-containing protein</fullName>
    </recommendedName>
</protein>
<dbReference type="Gene3D" id="1.20.5.170">
    <property type="match status" value="1"/>
</dbReference>
<dbReference type="InterPro" id="IPR004827">
    <property type="entry name" value="bZIP"/>
</dbReference>
<evidence type="ECO:0000313" key="6">
    <source>
        <dbReference type="Proteomes" id="UP000738359"/>
    </source>
</evidence>
<dbReference type="PROSITE" id="PS00036">
    <property type="entry name" value="BZIP_BASIC"/>
    <property type="match status" value="1"/>
</dbReference>
<dbReference type="CDD" id="cd14688">
    <property type="entry name" value="bZIP_YAP"/>
    <property type="match status" value="1"/>
</dbReference>
<dbReference type="Pfam" id="PF00170">
    <property type="entry name" value="bZIP_1"/>
    <property type="match status" value="1"/>
</dbReference>
<feature type="compositionally biased region" description="Polar residues" evidence="3">
    <location>
        <begin position="265"/>
        <end position="289"/>
    </location>
</feature>
<sequence>MLQSLMVFPNNNDFFHVGAAMLDDNVAKLMNTDEIDNYLTSASTSPIQDYLMAPSNTYHPQQQNQRQHQLQFSSAITATTMPPMVPHSAPSSPSYPIIKSEDVQQNNMEYIMFPSTFDHTASSTAAAPSQGHHIVPSQHSPQMQQQQRMMPFENVSLIQQRQHHQQQQQQHAQQLRLQHQQRAYEQQQYQQQQIMYEPSHNHSAASSMSMTIPVTSSVMTAIAGPATTVTTTSAPFDLSFQRQQQSSYTPAAHPAAPKRKREESGQVQLLPRQTSPPLTIESSPAQSAATVTANHNVNVLETSPSSLTAKTSAAVASTCSGRLSTSSRLDKVKTTRSTKITKSSFSSTSSSSSATEMITSTAAESKAAAARAPKRAPAKKANNTTTVTATAASESRESSQQPENGSDALGSHLPNSTGNITHPRRAAQNRAAQRTFRNRRKAYIKELEHKVQDMDRTRELMESIHLENQEVWRRLQILEALASQSGLQ</sequence>
<feature type="compositionally biased region" description="Low complexity" evidence="3">
    <location>
        <begin position="165"/>
        <end position="186"/>
    </location>
</feature>
<feature type="compositionally biased region" description="Low complexity" evidence="3">
    <location>
        <begin position="379"/>
        <end position="393"/>
    </location>
</feature>
<dbReference type="SUPFAM" id="SSF57959">
    <property type="entry name" value="Leucine zipper domain"/>
    <property type="match status" value="1"/>
</dbReference>